<dbReference type="GeneID" id="100088749"/>
<sequence>MGQPGCRLVTYLPSFFSFARRLDPSGSLHTDSETSLQATLPQTVSRMDGSHHLLILILVFISLVLVSPGEPKERGKGAKGKRKGASRPKALSPEAHRPSLDLVQRVNLSGERAYALVEDYERSIQEMVTQLRNSSELARSKCEVNLQLWLSNKRSLSPWAYSINHDSGRIPADLPEARCLCHGCINPFTRQEDRTMVSVPIYSKIPVRRRLCQVPRGAGAAPTQAQAQRKRPRHCRRELQTVMETIAVGCTCIF</sequence>
<feature type="compositionally biased region" description="Basic residues" evidence="5">
    <location>
        <begin position="77"/>
        <end position="86"/>
    </location>
</feature>
<reference evidence="6" key="3">
    <citation type="submission" date="2025-09" db="UniProtKB">
        <authorList>
            <consortium name="Ensembl"/>
        </authorList>
    </citation>
    <scope>IDENTIFICATION</scope>
    <source>
        <strain evidence="6">Glennie</strain>
    </source>
</reference>
<dbReference type="InterPro" id="IPR029034">
    <property type="entry name" value="Cystine-knot_cytokine"/>
</dbReference>
<dbReference type="Bgee" id="ENSOANG00000013479">
    <property type="expression patterns" value="Expressed in ovary and 4 other cell types or tissues"/>
</dbReference>
<dbReference type="HOGENOM" id="CLU_100619_1_0_1"/>
<dbReference type="AlphaFoldDB" id="F7FAU1"/>
<evidence type="ECO:0000256" key="5">
    <source>
        <dbReference type="SAM" id="MobiDB-lite"/>
    </source>
</evidence>
<organism evidence="6 7">
    <name type="scientific">Ornithorhynchus anatinus</name>
    <name type="common">Duckbill platypus</name>
    <dbReference type="NCBI Taxonomy" id="9258"/>
    <lineage>
        <taxon>Eukaryota</taxon>
        <taxon>Metazoa</taxon>
        <taxon>Chordata</taxon>
        <taxon>Craniata</taxon>
        <taxon>Vertebrata</taxon>
        <taxon>Euteleostomi</taxon>
        <taxon>Mammalia</taxon>
        <taxon>Monotremata</taxon>
        <taxon>Ornithorhynchidae</taxon>
        <taxon>Ornithorhynchus</taxon>
    </lineage>
</organism>
<dbReference type="FunCoup" id="F7FAU1">
    <property type="interactions" value="259"/>
</dbReference>
<dbReference type="Proteomes" id="UP000002279">
    <property type="component" value="Chromosome X1"/>
</dbReference>
<comment type="similarity">
    <text evidence="2">Belongs to the IL-17 family.</text>
</comment>
<reference evidence="6 7" key="1">
    <citation type="journal article" date="2008" name="Nature">
        <title>Genome analysis of the platypus reveals unique signatures of evolution.</title>
        <authorList>
            <person name="Warren W.C."/>
            <person name="Hillier L.W."/>
            <person name="Marshall Graves J.A."/>
            <person name="Birney E."/>
            <person name="Ponting C.P."/>
            <person name="Grutzner F."/>
            <person name="Belov K."/>
            <person name="Miller W."/>
            <person name="Clarke L."/>
            <person name="Chinwalla A.T."/>
            <person name="Yang S.P."/>
            <person name="Heger A."/>
            <person name="Locke D.P."/>
            <person name="Miethke P."/>
            <person name="Waters P.D."/>
            <person name="Veyrunes F."/>
            <person name="Fulton L."/>
            <person name="Fulton B."/>
            <person name="Graves T."/>
            <person name="Wallis J."/>
            <person name="Puente X.S."/>
            <person name="Lopez-Otin C."/>
            <person name="Ordonez G.R."/>
            <person name="Eichler E.E."/>
            <person name="Chen L."/>
            <person name="Cheng Z."/>
            <person name="Deakin J.E."/>
            <person name="Alsop A."/>
            <person name="Thompson K."/>
            <person name="Kirby P."/>
            <person name="Papenfuss A.T."/>
            <person name="Wakefield M.J."/>
            <person name="Olender T."/>
            <person name="Lancet D."/>
            <person name="Huttley G.A."/>
            <person name="Smit A.F."/>
            <person name="Pask A."/>
            <person name="Temple-Smith P."/>
            <person name="Batzer M.A."/>
            <person name="Walker J.A."/>
            <person name="Konkel M.K."/>
            <person name="Harris R.S."/>
            <person name="Whittington C.M."/>
            <person name="Wong E.S."/>
            <person name="Gemmell N.J."/>
            <person name="Buschiazzo E."/>
            <person name="Vargas Jentzsch I.M."/>
            <person name="Merkel A."/>
            <person name="Schmitz J."/>
            <person name="Zemann A."/>
            <person name="Churakov G."/>
            <person name="Kriegs J.O."/>
            <person name="Brosius J."/>
            <person name="Murchison E.P."/>
            <person name="Sachidanandam R."/>
            <person name="Smith C."/>
            <person name="Hannon G.J."/>
            <person name="Tsend-Ayush E."/>
            <person name="McMillan D."/>
            <person name="Attenborough R."/>
            <person name="Rens W."/>
            <person name="Ferguson-Smith M."/>
            <person name="Lefevre C.M."/>
            <person name="Sharp J.A."/>
            <person name="Nicholas K.R."/>
            <person name="Ray D.A."/>
            <person name="Kube M."/>
            <person name="Reinhardt R."/>
            <person name="Pringle T.H."/>
            <person name="Taylor J."/>
            <person name="Jones R.C."/>
            <person name="Nixon B."/>
            <person name="Dacheux J.L."/>
            <person name="Niwa H."/>
            <person name="Sekita Y."/>
            <person name="Huang X."/>
            <person name="Stark A."/>
            <person name="Kheradpour P."/>
            <person name="Kellis M."/>
            <person name="Flicek P."/>
            <person name="Chen Y."/>
            <person name="Webber C."/>
            <person name="Hardison R."/>
            <person name="Nelson J."/>
            <person name="Hallsworth-Pepin K."/>
            <person name="Delehaunty K."/>
            <person name="Markovic C."/>
            <person name="Minx P."/>
            <person name="Feng Y."/>
            <person name="Kremitzki C."/>
            <person name="Mitreva M."/>
            <person name="Glasscock J."/>
            <person name="Wylie T."/>
            <person name="Wohldmann P."/>
            <person name="Thiru P."/>
            <person name="Nhan M.N."/>
            <person name="Pohl C.S."/>
            <person name="Smith S.M."/>
            <person name="Hou S."/>
            <person name="Nefedov M."/>
            <person name="de Jong P.J."/>
            <person name="Renfree M.B."/>
            <person name="Mardis E.R."/>
            <person name="Wilson R.K."/>
        </authorList>
    </citation>
    <scope>NUCLEOTIDE SEQUENCE [LARGE SCALE GENOMIC DNA]</scope>
    <source>
        <strain evidence="6 7">Glennie</strain>
    </source>
</reference>
<keyword evidence="4" id="KW-0732">Signal</keyword>
<keyword evidence="3" id="KW-0964">Secreted</keyword>
<name>F7FAU1_ORNAN</name>
<feature type="region of interest" description="Disordered" evidence="5">
    <location>
        <begin position="71"/>
        <end position="96"/>
    </location>
</feature>
<dbReference type="GeneTree" id="ENSGT00940000160854"/>
<dbReference type="RefSeq" id="XP_028905529.1">
    <property type="nucleotide sequence ID" value="XM_029049696.2"/>
</dbReference>
<proteinExistence type="inferred from homology"/>
<evidence type="ECO:0000256" key="3">
    <source>
        <dbReference type="ARBA" id="ARBA00022525"/>
    </source>
</evidence>
<evidence type="ECO:0000256" key="1">
    <source>
        <dbReference type="ARBA" id="ARBA00004613"/>
    </source>
</evidence>
<dbReference type="SUPFAM" id="SSF57501">
    <property type="entry name" value="Cystine-knot cytokines"/>
    <property type="match status" value="1"/>
</dbReference>
<dbReference type="GO" id="GO:0005576">
    <property type="term" value="C:extracellular region"/>
    <property type="evidence" value="ECO:0007669"/>
    <property type="project" value="UniProtKB-SubCell"/>
</dbReference>
<dbReference type="Ensembl" id="ENSOANT00000021271.2">
    <property type="protein sequence ID" value="ENSOANP00000021268.2"/>
    <property type="gene ID" value="ENSOANG00000013479.2"/>
</dbReference>
<evidence type="ECO:0000256" key="2">
    <source>
        <dbReference type="ARBA" id="ARBA00007236"/>
    </source>
</evidence>
<dbReference type="CTD" id="27190"/>
<dbReference type="InParanoid" id="F7FAU1"/>
<protein>
    <submittedName>
        <fullName evidence="6">Interleukin 17B</fullName>
    </submittedName>
</protein>
<gene>
    <name evidence="6" type="primary">IL17B</name>
</gene>
<dbReference type="Pfam" id="PF06083">
    <property type="entry name" value="IL17"/>
    <property type="match status" value="1"/>
</dbReference>
<accession>F7FAU1</accession>
<dbReference type="STRING" id="9258.ENSOANP00000021268"/>
<dbReference type="InterPro" id="IPR010345">
    <property type="entry name" value="IL-17_fam"/>
</dbReference>
<comment type="subcellular location">
    <subcellularLocation>
        <location evidence="1">Secreted</location>
    </subcellularLocation>
</comment>
<dbReference type="Gene3D" id="2.10.90.10">
    <property type="entry name" value="Cystine-knot cytokines"/>
    <property type="match status" value="1"/>
</dbReference>
<reference evidence="6" key="2">
    <citation type="submission" date="2025-08" db="UniProtKB">
        <authorList>
            <consortium name="Ensembl"/>
        </authorList>
    </citation>
    <scope>IDENTIFICATION</scope>
    <source>
        <strain evidence="6">Glennie</strain>
    </source>
</reference>
<keyword evidence="7" id="KW-1185">Reference proteome</keyword>
<dbReference type="OrthoDB" id="9896444at2759"/>
<dbReference type="eggNOG" id="ENOG502S074">
    <property type="taxonomic scope" value="Eukaryota"/>
</dbReference>
<evidence type="ECO:0000313" key="6">
    <source>
        <dbReference type="Ensembl" id="ENSOANP00000021268.2"/>
    </source>
</evidence>
<dbReference type="OMA" id="WPHNLLL"/>
<dbReference type="KEGG" id="oaa:100088749"/>
<dbReference type="GO" id="GO:0005125">
    <property type="term" value="F:cytokine activity"/>
    <property type="evidence" value="ECO:0007669"/>
    <property type="project" value="InterPro"/>
</dbReference>
<evidence type="ECO:0000313" key="7">
    <source>
        <dbReference type="Proteomes" id="UP000002279"/>
    </source>
</evidence>
<evidence type="ECO:0000256" key="4">
    <source>
        <dbReference type="ARBA" id="ARBA00022729"/>
    </source>
</evidence>